<evidence type="ECO:0000313" key="3">
    <source>
        <dbReference type="Proteomes" id="UP000199308"/>
    </source>
</evidence>
<evidence type="ECO:0008006" key="4">
    <source>
        <dbReference type="Google" id="ProtNLM"/>
    </source>
</evidence>
<proteinExistence type="predicted"/>
<name>A0A1I0HLV1_THASX</name>
<dbReference type="AlphaFoldDB" id="A0A1I0HLV1"/>
<keyword evidence="3" id="KW-1185">Reference proteome</keyword>
<sequence>MNKAVYKQARSFHKITGYLLAIQVLLWLLGGLVMSAIPLEKVHGKHLATKQTANPFVAHDYTYNINSLLNDQQTVKQITYTHLFNRPLYLVQLPDKQLAFFADTGEQVTTLSKQQIALLAGEHILIDANIQAIDLLARGPRETGYKADVWQVTYDDMWQTTLYFSNQTGQLTTIRSDIWRIFDVFWMLHIMDYDEREDFNNPLLISFSACSVLFALSGFLLMLQNGGASMRRLKRRKARAS</sequence>
<evidence type="ECO:0000313" key="2">
    <source>
        <dbReference type="EMBL" id="SET85012.1"/>
    </source>
</evidence>
<accession>A0A1I0HLV1</accession>
<keyword evidence="1" id="KW-0472">Membrane</keyword>
<dbReference type="EMBL" id="FOHK01000017">
    <property type="protein sequence ID" value="SET85012.1"/>
    <property type="molecule type" value="Genomic_DNA"/>
</dbReference>
<gene>
    <name evidence="2" type="ORF">SAMN05660429_02845</name>
</gene>
<keyword evidence="1" id="KW-0812">Transmembrane</keyword>
<dbReference type="Proteomes" id="UP000199308">
    <property type="component" value="Unassembled WGS sequence"/>
</dbReference>
<dbReference type="RefSeq" id="WP_093331921.1">
    <property type="nucleotide sequence ID" value="NZ_AP027363.1"/>
</dbReference>
<dbReference type="OrthoDB" id="9806195at2"/>
<protein>
    <recommendedName>
        <fullName evidence="4">PepSY-associated TM region</fullName>
    </recommendedName>
</protein>
<evidence type="ECO:0000256" key="1">
    <source>
        <dbReference type="SAM" id="Phobius"/>
    </source>
</evidence>
<organism evidence="2 3">
    <name type="scientific">Thalassotalea agarivorans</name>
    <name type="common">Thalassomonas agarivorans</name>
    <dbReference type="NCBI Taxonomy" id="349064"/>
    <lineage>
        <taxon>Bacteria</taxon>
        <taxon>Pseudomonadati</taxon>
        <taxon>Pseudomonadota</taxon>
        <taxon>Gammaproteobacteria</taxon>
        <taxon>Alteromonadales</taxon>
        <taxon>Colwelliaceae</taxon>
        <taxon>Thalassotalea</taxon>
    </lineage>
</organism>
<feature type="transmembrane region" description="Helical" evidence="1">
    <location>
        <begin position="203"/>
        <end position="223"/>
    </location>
</feature>
<reference evidence="2 3" key="1">
    <citation type="submission" date="2016-10" db="EMBL/GenBank/DDBJ databases">
        <authorList>
            <person name="de Groot N.N."/>
        </authorList>
    </citation>
    <scope>NUCLEOTIDE SEQUENCE [LARGE SCALE GENOMIC DNA]</scope>
    <source>
        <strain evidence="2 3">DSM 19706</strain>
    </source>
</reference>
<dbReference type="STRING" id="349064.SAMN05660429_02845"/>
<keyword evidence="1" id="KW-1133">Transmembrane helix</keyword>